<dbReference type="PROSITE" id="PS01328">
    <property type="entry name" value="4HBCOA_THIOESTERASE"/>
    <property type="match status" value="1"/>
</dbReference>
<dbReference type="STRING" id="456.Ljor_1461"/>
<dbReference type="Pfam" id="PF13279">
    <property type="entry name" value="4HBT_2"/>
    <property type="match status" value="1"/>
</dbReference>
<evidence type="ECO:0000256" key="1">
    <source>
        <dbReference type="ARBA" id="ARBA00005953"/>
    </source>
</evidence>
<keyword evidence="2" id="KW-0378">Hydrolase</keyword>
<organism evidence="3 4">
    <name type="scientific">Legionella jordanis</name>
    <dbReference type="NCBI Taxonomy" id="456"/>
    <lineage>
        <taxon>Bacteria</taxon>
        <taxon>Pseudomonadati</taxon>
        <taxon>Pseudomonadota</taxon>
        <taxon>Gammaproteobacteria</taxon>
        <taxon>Legionellales</taxon>
        <taxon>Legionellaceae</taxon>
        <taxon>Legionella</taxon>
    </lineage>
</organism>
<dbReference type="GO" id="GO:0047617">
    <property type="term" value="F:fatty acyl-CoA hydrolase activity"/>
    <property type="evidence" value="ECO:0007669"/>
    <property type="project" value="TreeGrafter"/>
</dbReference>
<dbReference type="InterPro" id="IPR006684">
    <property type="entry name" value="YbgC/YbaW"/>
</dbReference>
<dbReference type="InterPro" id="IPR008272">
    <property type="entry name" value="HB-CoA_thioesterase_AS"/>
</dbReference>
<evidence type="ECO:0000313" key="3">
    <source>
        <dbReference type="EMBL" id="KTD17155.1"/>
    </source>
</evidence>
<dbReference type="PIRSF" id="PIRSF003230">
    <property type="entry name" value="YbgC"/>
    <property type="match status" value="1"/>
</dbReference>
<dbReference type="SUPFAM" id="SSF54637">
    <property type="entry name" value="Thioesterase/thiol ester dehydrase-isomerase"/>
    <property type="match status" value="1"/>
</dbReference>
<dbReference type="InterPro" id="IPR029069">
    <property type="entry name" value="HotDog_dom_sf"/>
</dbReference>
<name>A0A0W0VAJ2_9GAMM</name>
<sequence length="134" mass="15531">MFSLDEFDEIQIRVYSEDTDLMGIVYHANYLKYFDRARTEMIRKSGLSLTMLAQYDCHFVITEAKLHYLAPAFLDDWLTVSSKIESKTSCSLNFEQNISNQDGKLLCRGFITLVCVNANKKPKRIPENLFSKQT</sequence>
<evidence type="ECO:0000313" key="4">
    <source>
        <dbReference type="Proteomes" id="UP000055035"/>
    </source>
</evidence>
<dbReference type="Proteomes" id="UP000055035">
    <property type="component" value="Unassembled WGS sequence"/>
</dbReference>
<dbReference type="FunFam" id="3.10.129.10:FF:000004">
    <property type="entry name" value="Tol-pal system-associated acyl-CoA thioesterase"/>
    <property type="match status" value="1"/>
</dbReference>
<evidence type="ECO:0000256" key="2">
    <source>
        <dbReference type="ARBA" id="ARBA00022801"/>
    </source>
</evidence>
<dbReference type="CDD" id="cd00586">
    <property type="entry name" value="4HBT"/>
    <property type="match status" value="1"/>
</dbReference>
<dbReference type="InterPro" id="IPR050563">
    <property type="entry name" value="4-hydroxybenzoyl-CoA_TE"/>
</dbReference>
<dbReference type="PANTHER" id="PTHR31793">
    <property type="entry name" value="4-HYDROXYBENZOYL-COA THIOESTERASE FAMILY MEMBER"/>
    <property type="match status" value="1"/>
</dbReference>
<keyword evidence="4" id="KW-1185">Reference proteome</keyword>
<proteinExistence type="inferred from homology"/>
<reference evidence="3 4" key="1">
    <citation type="submission" date="2015-11" db="EMBL/GenBank/DDBJ databases">
        <title>Genomic analysis of 38 Legionella species identifies large and diverse effector repertoires.</title>
        <authorList>
            <person name="Burstein D."/>
            <person name="Amaro F."/>
            <person name="Zusman T."/>
            <person name="Lifshitz Z."/>
            <person name="Cohen O."/>
            <person name="Gilbert J.A."/>
            <person name="Pupko T."/>
            <person name="Shuman H.A."/>
            <person name="Segal G."/>
        </authorList>
    </citation>
    <scope>NUCLEOTIDE SEQUENCE [LARGE SCALE GENOMIC DNA]</scope>
    <source>
        <strain evidence="3 4">BL-540</strain>
    </source>
</reference>
<dbReference type="Gene3D" id="3.10.129.10">
    <property type="entry name" value="Hotdog Thioesterase"/>
    <property type="match status" value="1"/>
</dbReference>
<comment type="caution">
    <text evidence="3">The sequence shown here is derived from an EMBL/GenBank/DDBJ whole genome shotgun (WGS) entry which is preliminary data.</text>
</comment>
<dbReference type="EMBL" id="LNYJ01000011">
    <property type="protein sequence ID" value="KTD17155.1"/>
    <property type="molecule type" value="Genomic_DNA"/>
</dbReference>
<dbReference type="NCBIfam" id="TIGR00051">
    <property type="entry name" value="YbgC/FadM family acyl-CoA thioesterase"/>
    <property type="match status" value="1"/>
</dbReference>
<protein>
    <submittedName>
        <fullName evidence="3">Acyl-CoA thioesterase</fullName>
    </submittedName>
</protein>
<accession>A0A0W0VAJ2</accession>
<dbReference type="RefSeq" id="WP_058470944.1">
    <property type="nucleotide sequence ID" value="NZ_CAAAIC010000003.1"/>
</dbReference>
<dbReference type="AlphaFoldDB" id="A0A0W0VAJ2"/>
<dbReference type="PATRIC" id="fig|456.5.peg.1564"/>
<comment type="similarity">
    <text evidence="1">Belongs to the 4-hydroxybenzoyl-CoA thioesterase family.</text>
</comment>
<gene>
    <name evidence="3" type="primary">ybgC</name>
    <name evidence="3" type="ORF">Ljor_1461</name>
</gene>
<dbReference type="PANTHER" id="PTHR31793:SF37">
    <property type="entry name" value="ACYL-COA THIOESTER HYDROLASE YBGC"/>
    <property type="match status" value="1"/>
</dbReference>